<comment type="caution">
    <text evidence="2">The sequence shown here is derived from an EMBL/GenBank/DDBJ whole genome shotgun (WGS) entry which is preliminary data.</text>
</comment>
<feature type="transmembrane region" description="Helical" evidence="1">
    <location>
        <begin position="12"/>
        <end position="35"/>
    </location>
</feature>
<dbReference type="InterPro" id="IPR045584">
    <property type="entry name" value="Pilin-like"/>
</dbReference>
<dbReference type="RefSeq" id="WP_117315515.1">
    <property type="nucleotide sequence ID" value="NZ_QQSW01000003.1"/>
</dbReference>
<evidence type="ECO:0000256" key="1">
    <source>
        <dbReference type="SAM" id="Phobius"/>
    </source>
</evidence>
<dbReference type="EMBL" id="SLWX01000005">
    <property type="protein sequence ID" value="TCO76162.1"/>
    <property type="molecule type" value="Genomic_DNA"/>
</dbReference>
<sequence>MGHVVPGYSRAFSLVELLVVLFVVVLMTSLATLGLNLGSRDRDIESAVRGIMGVAGYALDEAQFSGRDYGMRLVRDAASDSWRTQWLERWPDGWRRPETARDVWEARSLGEGVMPELMLEGRDVALVGNQAEPDAPPVVFYASGETAPGELTLRDRETGAVLWRLRWDLLGRFTLENAEGPLDDQ</sequence>
<dbReference type="Gene3D" id="3.55.40.10">
    <property type="entry name" value="minor pseudopilin epsh domain"/>
    <property type="match status" value="1"/>
</dbReference>
<dbReference type="OrthoDB" id="5741495at2"/>
<evidence type="ECO:0000313" key="3">
    <source>
        <dbReference type="Proteomes" id="UP000294980"/>
    </source>
</evidence>
<dbReference type="AlphaFoldDB" id="A0A4R2KTK1"/>
<keyword evidence="1" id="KW-0812">Transmembrane</keyword>
<dbReference type="Proteomes" id="UP000294980">
    <property type="component" value="Unassembled WGS sequence"/>
</dbReference>
<name>A0A4R2KTK1_9GAMM</name>
<proteinExistence type="predicted"/>
<gene>
    <name evidence="2" type="ORF">EV688_105122</name>
</gene>
<organism evidence="2 3">
    <name type="scientific">Chromatocurvus halotolerans</name>
    <dbReference type="NCBI Taxonomy" id="1132028"/>
    <lineage>
        <taxon>Bacteria</taxon>
        <taxon>Pseudomonadati</taxon>
        <taxon>Pseudomonadota</taxon>
        <taxon>Gammaproteobacteria</taxon>
        <taxon>Cellvibrionales</taxon>
        <taxon>Halieaceae</taxon>
        <taxon>Chromatocurvus</taxon>
    </lineage>
</organism>
<keyword evidence="1" id="KW-1133">Transmembrane helix</keyword>
<evidence type="ECO:0000313" key="2">
    <source>
        <dbReference type="EMBL" id="TCO76162.1"/>
    </source>
</evidence>
<keyword evidence="1" id="KW-0472">Membrane</keyword>
<keyword evidence="3" id="KW-1185">Reference proteome</keyword>
<reference evidence="2 3" key="1">
    <citation type="submission" date="2019-03" db="EMBL/GenBank/DDBJ databases">
        <title>Genomic Encyclopedia of Type Strains, Phase IV (KMG-IV): sequencing the most valuable type-strain genomes for metagenomic binning, comparative biology and taxonomic classification.</title>
        <authorList>
            <person name="Goeker M."/>
        </authorList>
    </citation>
    <scope>NUCLEOTIDE SEQUENCE [LARGE SCALE GENOMIC DNA]</scope>
    <source>
        <strain evidence="2 3">DSM 23344</strain>
    </source>
</reference>
<dbReference type="SUPFAM" id="SSF54523">
    <property type="entry name" value="Pili subunits"/>
    <property type="match status" value="1"/>
</dbReference>
<accession>A0A4R2KTK1</accession>
<protein>
    <submittedName>
        <fullName evidence="2">General secretion pathway protein H</fullName>
    </submittedName>
</protein>